<keyword evidence="2" id="KW-1185">Reference proteome</keyword>
<comment type="caution">
    <text evidence="1">The sequence shown here is derived from an EMBL/GenBank/DDBJ whole genome shotgun (WGS) entry which is preliminary data.</text>
</comment>
<dbReference type="InterPro" id="IPR008551">
    <property type="entry name" value="TANGO2"/>
</dbReference>
<evidence type="ECO:0000313" key="2">
    <source>
        <dbReference type="Proteomes" id="UP001589898"/>
    </source>
</evidence>
<name>A0ABV6SZ93_9GAMM</name>
<accession>A0ABV6SZ93</accession>
<protein>
    <submittedName>
        <fullName evidence="1">NRDE family protein</fullName>
    </submittedName>
</protein>
<proteinExistence type="predicted"/>
<dbReference type="RefSeq" id="WP_189494943.1">
    <property type="nucleotide sequence ID" value="NZ_BMZT01000002.1"/>
</dbReference>
<dbReference type="PANTHER" id="PTHR17985">
    <property type="entry name" value="SER/THR-RICH PROTEIN T10 IN DGCR REGION"/>
    <property type="match status" value="1"/>
</dbReference>
<dbReference type="Pfam" id="PF05742">
    <property type="entry name" value="TANGO2"/>
    <property type="match status" value="1"/>
</dbReference>
<evidence type="ECO:0000313" key="1">
    <source>
        <dbReference type="EMBL" id="MFC0718761.1"/>
    </source>
</evidence>
<dbReference type="EMBL" id="JBHLTF010000033">
    <property type="protein sequence ID" value="MFC0718761.1"/>
    <property type="molecule type" value="Genomic_DNA"/>
</dbReference>
<reference evidence="1 2" key="1">
    <citation type="submission" date="2024-09" db="EMBL/GenBank/DDBJ databases">
        <authorList>
            <person name="Sun Q."/>
            <person name="Mori K."/>
        </authorList>
    </citation>
    <scope>NUCLEOTIDE SEQUENCE [LARGE SCALE GENOMIC DNA]</scope>
    <source>
        <strain evidence="1 2">KCTC 52403</strain>
    </source>
</reference>
<dbReference type="PANTHER" id="PTHR17985:SF8">
    <property type="entry name" value="TRANSPORT AND GOLGI ORGANIZATION PROTEIN 2 HOMOLOG"/>
    <property type="match status" value="1"/>
</dbReference>
<sequence length="275" mass="28852">MCLIALAWRQHPRWPLVIAANRDEFHARPTASAAPDPDAPAVYGGRDLVQGGGWLQVSGRGRLAAVTNVRDGHAAGVYPRSRGWLVRDFVRGNLSARAFAAGPAASDGHGPFNALFWDGASLVHASNHPRTGHADVAPGIHAMSNGAFDAPWPKSTAATRALDAWLRPMAGLVEPPRTIDAFEPLFDALADTAVAPDALLPDTGVGLELERMLSPPFVRGEAYGTRCSTLVVVGGGAAVFVERRFGPAGRVLGDSLALVPLDSGLSNPGMREHAG</sequence>
<gene>
    <name evidence="1" type="ORF">ACFFFU_13580</name>
</gene>
<dbReference type="Proteomes" id="UP001589898">
    <property type="component" value="Unassembled WGS sequence"/>
</dbReference>
<organism evidence="1 2">
    <name type="scientific">Luteimonas padinae</name>
    <dbReference type="NCBI Taxonomy" id="1714359"/>
    <lineage>
        <taxon>Bacteria</taxon>
        <taxon>Pseudomonadati</taxon>
        <taxon>Pseudomonadota</taxon>
        <taxon>Gammaproteobacteria</taxon>
        <taxon>Lysobacterales</taxon>
        <taxon>Lysobacteraceae</taxon>
        <taxon>Luteimonas</taxon>
    </lineage>
</organism>